<reference evidence="2 3" key="1">
    <citation type="submission" date="2016-10" db="EMBL/GenBank/DDBJ databases">
        <authorList>
            <person name="de Groot N.N."/>
        </authorList>
    </citation>
    <scope>NUCLEOTIDE SEQUENCE [LARGE SCALE GENOMIC DNA]</scope>
    <source>
        <strain evidence="2 3">DSM 25947</strain>
    </source>
</reference>
<evidence type="ECO:0000256" key="1">
    <source>
        <dbReference type="SAM" id="Phobius"/>
    </source>
</evidence>
<protein>
    <submittedName>
        <fullName evidence="2">Uncharacterized protein</fullName>
    </submittedName>
</protein>
<dbReference type="AlphaFoldDB" id="A0A1I0HHC8"/>
<organism evidence="2 3">
    <name type="scientific">Draconibacterium orientale</name>
    <dbReference type="NCBI Taxonomy" id="1168034"/>
    <lineage>
        <taxon>Bacteria</taxon>
        <taxon>Pseudomonadati</taxon>
        <taxon>Bacteroidota</taxon>
        <taxon>Bacteroidia</taxon>
        <taxon>Marinilabiliales</taxon>
        <taxon>Prolixibacteraceae</taxon>
        <taxon>Draconibacterium</taxon>
    </lineage>
</organism>
<keyword evidence="1" id="KW-0812">Transmembrane</keyword>
<dbReference type="Proteomes" id="UP000181981">
    <property type="component" value="Unassembled WGS sequence"/>
</dbReference>
<name>A0A1I0HHC8_9BACT</name>
<gene>
    <name evidence="2" type="ORF">SAMN05444285_12479</name>
</gene>
<proteinExistence type="predicted"/>
<evidence type="ECO:0000313" key="2">
    <source>
        <dbReference type="EMBL" id="SET82410.1"/>
    </source>
</evidence>
<dbReference type="EMBL" id="FOHT01000024">
    <property type="protein sequence ID" value="SET82410.1"/>
    <property type="molecule type" value="Genomic_DNA"/>
</dbReference>
<keyword evidence="1" id="KW-0472">Membrane</keyword>
<sequence length="34" mass="3810">MGNSEARKASGDYLIQVFLCYFLRLAIIPIVGLH</sequence>
<evidence type="ECO:0000313" key="3">
    <source>
        <dbReference type="Proteomes" id="UP000181981"/>
    </source>
</evidence>
<feature type="transmembrane region" description="Helical" evidence="1">
    <location>
        <begin position="13"/>
        <end position="33"/>
    </location>
</feature>
<keyword evidence="1" id="KW-1133">Transmembrane helix</keyword>
<accession>A0A1I0HHC8</accession>